<feature type="domain" description="HTH lysR-type" evidence="6">
    <location>
        <begin position="57"/>
        <end position="114"/>
    </location>
</feature>
<proteinExistence type="inferred from homology"/>
<dbReference type="PRINTS" id="PR00039">
    <property type="entry name" value="HTHLYSR"/>
</dbReference>
<evidence type="ECO:0000256" key="3">
    <source>
        <dbReference type="ARBA" id="ARBA00023125"/>
    </source>
</evidence>
<dbReference type="PROSITE" id="PS50931">
    <property type="entry name" value="HTH_LYSR"/>
    <property type="match status" value="1"/>
</dbReference>
<comment type="similarity">
    <text evidence="1">Belongs to the LysR transcriptional regulatory family.</text>
</comment>
<reference evidence="7" key="1">
    <citation type="submission" date="2020-07" db="EMBL/GenBank/DDBJ databases">
        <authorList>
            <person name="Camacho E."/>
        </authorList>
    </citation>
    <scope>NUCLEOTIDE SEQUENCE</scope>
    <source>
        <strain evidence="7">MPO218</strain>
    </source>
</reference>
<sequence>MSAGPPPLSNGGNASSERPSNSDACFTASSPPKHQPQTRPDLLFSAQPSAPNVPTTDKLRQLRYLIAAAEAGSFSRAARSLNIKQATISRHILETEKRLGMVLFDRKTRGATLTANGQIYLRTAQRIVKEFGELNAWVHATRNGHAGRLAVGFYTSFSAGNLRATLSEFDERYPEVRVRGFERDRDMLLAGIENGLLDIAILTGEAPFRGLMSRPFWSERILVAMPESHPLAARERIYWSDLTGERFLLTARDPGPETRNMLLGKLGMPGYMPEIDMDDIGRDTVLSTLALGGRISIVAESALGIQVPGVVFREVHENNGYMRIGFSGYWREHNENPVLRRFLDFVAARYSLPPMPVRPLSSLTPRKEQL</sequence>
<gene>
    <name evidence="7" type="ORF">HRJ34_02635</name>
</gene>
<dbReference type="InterPro" id="IPR000847">
    <property type="entry name" value="LysR_HTH_N"/>
</dbReference>
<keyword evidence="2" id="KW-0805">Transcription regulation</keyword>
<protein>
    <submittedName>
        <fullName evidence="7">LysR family transcriptional regulator</fullName>
    </submittedName>
</protein>
<dbReference type="InterPro" id="IPR005119">
    <property type="entry name" value="LysR_subst-bd"/>
</dbReference>
<organism evidence="7 8">
    <name type="scientific">Rhizorhabdus wittichii</name>
    <dbReference type="NCBI Taxonomy" id="160791"/>
    <lineage>
        <taxon>Bacteria</taxon>
        <taxon>Pseudomonadati</taxon>
        <taxon>Pseudomonadota</taxon>
        <taxon>Alphaproteobacteria</taxon>
        <taxon>Sphingomonadales</taxon>
        <taxon>Sphingomonadaceae</taxon>
        <taxon>Rhizorhabdus</taxon>
    </lineage>
</organism>
<evidence type="ECO:0000256" key="5">
    <source>
        <dbReference type="SAM" id="MobiDB-lite"/>
    </source>
</evidence>
<dbReference type="PANTHER" id="PTHR30346:SF0">
    <property type="entry name" value="HCA OPERON TRANSCRIPTIONAL ACTIVATOR HCAR"/>
    <property type="match status" value="1"/>
</dbReference>
<dbReference type="Pfam" id="PF03466">
    <property type="entry name" value="LysR_substrate"/>
    <property type="match status" value="1"/>
</dbReference>
<dbReference type="PANTHER" id="PTHR30346">
    <property type="entry name" value="TRANSCRIPTIONAL DUAL REGULATOR HCAR-RELATED"/>
    <property type="match status" value="1"/>
</dbReference>
<dbReference type="InterPro" id="IPR036390">
    <property type="entry name" value="WH_DNA-bd_sf"/>
</dbReference>
<dbReference type="AlphaFoldDB" id="A0A975DA49"/>
<dbReference type="FunFam" id="1.10.10.10:FF:000001">
    <property type="entry name" value="LysR family transcriptional regulator"/>
    <property type="match status" value="1"/>
</dbReference>
<dbReference type="EMBL" id="CP059319">
    <property type="protein sequence ID" value="QTH24445.1"/>
    <property type="molecule type" value="Genomic_DNA"/>
</dbReference>
<evidence type="ECO:0000256" key="2">
    <source>
        <dbReference type="ARBA" id="ARBA00023015"/>
    </source>
</evidence>
<dbReference type="Pfam" id="PF00126">
    <property type="entry name" value="HTH_1"/>
    <property type="match status" value="1"/>
</dbReference>
<accession>A0A975DA49</accession>
<name>A0A975DA49_9SPHN</name>
<evidence type="ECO:0000313" key="7">
    <source>
        <dbReference type="EMBL" id="QTH24445.1"/>
    </source>
</evidence>
<dbReference type="Gene3D" id="1.10.10.10">
    <property type="entry name" value="Winged helix-like DNA-binding domain superfamily/Winged helix DNA-binding domain"/>
    <property type="match status" value="1"/>
</dbReference>
<evidence type="ECO:0000256" key="1">
    <source>
        <dbReference type="ARBA" id="ARBA00009437"/>
    </source>
</evidence>
<dbReference type="InterPro" id="IPR036388">
    <property type="entry name" value="WH-like_DNA-bd_sf"/>
</dbReference>
<dbReference type="Gene3D" id="3.40.190.10">
    <property type="entry name" value="Periplasmic binding protein-like II"/>
    <property type="match status" value="2"/>
</dbReference>
<reference evidence="7" key="2">
    <citation type="submission" date="2021-04" db="EMBL/GenBank/DDBJ databases">
        <title>Isolation and genomic analysis of the ibuprofen-degrading bacterium Sphingomonas strain MPO218.</title>
        <authorList>
            <person name="Aulestia M."/>
            <person name="Flores A."/>
            <person name="Mangas E.L."/>
            <person name="Perez-Pulido A.J."/>
            <person name="Santero E."/>
            <person name="Camacho E.M."/>
        </authorList>
    </citation>
    <scope>NUCLEOTIDE SEQUENCE</scope>
    <source>
        <strain evidence="7">MPO218</strain>
    </source>
</reference>
<feature type="region of interest" description="Disordered" evidence="5">
    <location>
        <begin position="1"/>
        <end position="55"/>
    </location>
</feature>
<feature type="compositionally biased region" description="Polar residues" evidence="5">
    <location>
        <begin position="46"/>
        <end position="55"/>
    </location>
</feature>
<dbReference type="CDD" id="cd08414">
    <property type="entry name" value="PBP2_LTTR_aromatics_like"/>
    <property type="match status" value="1"/>
</dbReference>
<evidence type="ECO:0000259" key="6">
    <source>
        <dbReference type="PROSITE" id="PS50931"/>
    </source>
</evidence>
<dbReference type="SUPFAM" id="SSF53850">
    <property type="entry name" value="Periplasmic binding protein-like II"/>
    <property type="match status" value="1"/>
</dbReference>
<keyword evidence="4" id="KW-0804">Transcription</keyword>
<dbReference type="GO" id="GO:0003700">
    <property type="term" value="F:DNA-binding transcription factor activity"/>
    <property type="evidence" value="ECO:0007669"/>
    <property type="project" value="InterPro"/>
</dbReference>
<dbReference type="Proteomes" id="UP000664914">
    <property type="component" value="Chromosome"/>
</dbReference>
<dbReference type="GO" id="GO:0032993">
    <property type="term" value="C:protein-DNA complex"/>
    <property type="evidence" value="ECO:0007669"/>
    <property type="project" value="TreeGrafter"/>
</dbReference>
<evidence type="ECO:0000256" key="4">
    <source>
        <dbReference type="ARBA" id="ARBA00023163"/>
    </source>
</evidence>
<evidence type="ECO:0000313" key="8">
    <source>
        <dbReference type="Proteomes" id="UP000664914"/>
    </source>
</evidence>
<dbReference type="GO" id="GO:0003677">
    <property type="term" value="F:DNA binding"/>
    <property type="evidence" value="ECO:0007669"/>
    <property type="project" value="UniProtKB-KW"/>
</dbReference>
<keyword evidence="3" id="KW-0238">DNA-binding</keyword>
<dbReference type="SUPFAM" id="SSF46785">
    <property type="entry name" value="Winged helix' DNA-binding domain"/>
    <property type="match status" value="1"/>
</dbReference>
<feature type="compositionally biased region" description="Polar residues" evidence="5">
    <location>
        <begin position="10"/>
        <end position="38"/>
    </location>
</feature>